<dbReference type="InterPro" id="IPR051454">
    <property type="entry name" value="RNA/ubiquinone_mod_enzymes"/>
</dbReference>
<protein>
    <recommendedName>
        <fullName evidence="1">Ubiquinone biosynthesis protein UbiV</fullName>
    </recommendedName>
</protein>
<sequence length="309" mass="32756">MATNGADDARNTLTLGPLLFNWSPEQWRDYHHRIADEAPVERVCVGEVVCSKRLPFYEDDIPGVIERLQRGGKTVVLSSLALPTTARERGMIRDLVAMPGVVVEANDVSACGPLAGRPHAIGPLINVYNEGTLAFMEKQGAVLVCLPPELPLAAIGALAGAARTAVVETWAFGRAPLAISARCYHARVHGLAKDSCQFICNQDPDGLAVDTLEGKEFLSVNGVQTLSRTVVNHVADLGTLTARGVRAFRLSPHTCDMVAVAQVFRDVLDGAITGAEGEARIAALMPGAIFANGFLHGRPGHQRVAAAAG</sequence>
<comment type="pathway">
    <text evidence="1">Cofactor biosynthesis; ubiquinone biosynthesis.</text>
</comment>
<dbReference type="InterPro" id="IPR043693">
    <property type="entry name" value="UbiV"/>
</dbReference>
<comment type="cofactor">
    <cofactor evidence="1">
        <name>[4Fe-4S] cluster</name>
        <dbReference type="ChEBI" id="CHEBI:49883"/>
    </cofactor>
</comment>
<evidence type="ECO:0000313" key="3">
    <source>
        <dbReference type="Proteomes" id="UP000438991"/>
    </source>
</evidence>
<dbReference type="EMBL" id="WNKV01000012">
    <property type="protein sequence ID" value="MTW17715.1"/>
    <property type="molecule type" value="Genomic_DNA"/>
</dbReference>
<dbReference type="Pfam" id="PF01136">
    <property type="entry name" value="Peptidase_U32"/>
    <property type="match status" value="1"/>
</dbReference>
<reference evidence="2 3" key="1">
    <citation type="submission" date="2019-11" db="EMBL/GenBank/DDBJ databases">
        <title>Whole-genome sequence of Rhodoplanes serenus DSM 18633, type strain.</title>
        <authorList>
            <person name="Kyndt J.A."/>
            <person name="Meyer T.E."/>
        </authorList>
    </citation>
    <scope>NUCLEOTIDE SEQUENCE [LARGE SCALE GENOMIC DNA]</scope>
    <source>
        <strain evidence="2 3">DSM 18633</strain>
    </source>
</reference>
<feature type="binding site" evidence="1">
    <location>
        <position position="183"/>
    </location>
    <ligand>
        <name>[4Fe-4S] cluster</name>
        <dbReference type="ChEBI" id="CHEBI:49883"/>
    </ligand>
</feature>
<evidence type="ECO:0000256" key="1">
    <source>
        <dbReference type="HAMAP-Rule" id="MF_02233"/>
    </source>
</evidence>
<comment type="subunit">
    <text evidence="1">Forms a heterodimer with UbiU.</text>
</comment>
<dbReference type="GO" id="GO:0006744">
    <property type="term" value="P:ubiquinone biosynthetic process"/>
    <property type="evidence" value="ECO:0007669"/>
    <property type="project" value="UniProtKB-UniRule"/>
</dbReference>
<feature type="binding site" evidence="1">
    <location>
        <position position="200"/>
    </location>
    <ligand>
        <name>[4Fe-4S] cluster</name>
        <dbReference type="ChEBI" id="CHEBI:49883"/>
    </ligand>
</feature>
<evidence type="ECO:0000313" key="2">
    <source>
        <dbReference type="EMBL" id="MTW17715.1"/>
    </source>
</evidence>
<keyword evidence="1" id="KW-0408">Iron</keyword>
<dbReference type="GO" id="GO:0046872">
    <property type="term" value="F:metal ion binding"/>
    <property type="evidence" value="ECO:0007669"/>
    <property type="project" value="UniProtKB-KW"/>
</dbReference>
<keyword evidence="1" id="KW-0004">4Fe-4S</keyword>
<dbReference type="InterPro" id="IPR001539">
    <property type="entry name" value="Peptidase_U32"/>
</dbReference>
<dbReference type="Proteomes" id="UP000438991">
    <property type="component" value="Unassembled WGS sequence"/>
</dbReference>
<feature type="binding site" evidence="1">
    <location>
        <position position="50"/>
    </location>
    <ligand>
        <name>[4Fe-4S] cluster</name>
        <dbReference type="ChEBI" id="CHEBI:49883"/>
    </ligand>
</feature>
<feature type="binding site" evidence="1">
    <location>
        <position position="196"/>
    </location>
    <ligand>
        <name>[4Fe-4S] cluster</name>
        <dbReference type="ChEBI" id="CHEBI:49883"/>
    </ligand>
</feature>
<dbReference type="RefSeq" id="WP_111384097.1">
    <property type="nucleotide sequence ID" value="NZ_NPEW01000025.1"/>
</dbReference>
<dbReference type="PANTHER" id="PTHR30217">
    <property type="entry name" value="PEPTIDASE U32 FAMILY"/>
    <property type="match status" value="1"/>
</dbReference>
<keyword evidence="1" id="KW-0831">Ubiquinone biosynthesis</keyword>
<dbReference type="HAMAP" id="MF_02233">
    <property type="entry name" value="UbiV"/>
    <property type="match status" value="1"/>
</dbReference>
<comment type="similarity">
    <text evidence="1">Belongs to the peptidase U32 family. UbiV subfamily.</text>
</comment>
<proteinExistence type="inferred from homology"/>
<gene>
    <name evidence="1" type="primary">ubiV</name>
    <name evidence="2" type="ORF">GJ689_16025</name>
</gene>
<comment type="function">
    <text evidence="1">Required for O(2)-independent ubiquinone (coenzyme Q) biosynthesis. Together with UbiU, is essential for the C6-hydroxylation reaction in the oxygen-independent ubiquinone biosynthesis pathway.</text>
</comment>
<dbReference type="PANTHER" id="PTHR30217:SF11">
    <property type="entry name" value="UBIQUINONE BIOSYNTHESIS PROTEIN UBIV"/>
    <property type="match status" value="1"/>
</dbReference>
<keyword evidence="1" id="KW-0479">Metal-binding</keyword>
<accession>A0A327KCE8</accession>
<dbReference type="NCBIfam" id="NF011991">
    <property type="entry name" value="PRK15447.1"/>
    <property type="match status" value="1"/>
</dbReference>
<dbReference type="GO" id="GO:0051539">
    <property type="term" value="F:4 iron, 4 sulfur cluster binding"/>
    <property type="evidence" value="ECO:0007669"/>
    <property type="project" value="UniProtKB-UniRule"/>
</dbReference>
<comment type="caution">
    <text evidence="2">The sequence shown here is derived from an EMBL/GenBank/DDBJ whole genome shotgun (WGS) entry which is preliminary data.</text>
</comment>
<organism evidence="2 3">
    <name type="scientific">Rhodoplanes serenus</name>
    <dbReference type="NCBI Taxonomy" id="200615"/>
    <lineage>
        <taxon>Bacteria</taxon>
        <taxon>Pseudomonadati</taxon>
        <taxon>Pseudomonadota</taxon>
        <taxon>Alphaproteobacteria</taxon>
        <taxon>Hyphomicrobiales</taxon>
        <taxon>Nitrobacteraceae</taxon>
        <taxon>Rhodoplanes</taxon>
    </lineage>
</organism>
<dbReference type="AlphaFoldDB" id="A0A327KCE8"/>
<name>A0A327KCE8_9BRAD</name>
<keyword evidence="1" id="KW-0411">Iron-sulfur</keyword>